<feature type="domain" description="Penicillin-binding protein transpeptidase" evidence="1">
    <location>
        <begin position="157"/>
        <end position="469"/>
    </location>
</feature>
<dbReference type="PANTHER" id="PTHR30627:SF24">
    <property type="entry name" value="PENICILLIN-BINDING PROTEIN 4B"/>
    <property type="match status" value="1"/>
</dbReference>
<dbReference type="Gene3D" id="3.40.710.10">
    <property type="entry name" value="DD-peptidase/beta-lactamase superfamily"/>
    <property type="match status" value="1"/>
</dbReference>
<dbReference type="GO" id="GO:0071555">
    <property type="term" value="P:cell wall organization"/>
    <property type="evidence" value="ECO:0007669"/>
    <property type="project" value="TreeGrafter"/>
</dbReference>
<dbReference type="GO" id="GO:0008658">
    <property type="term" value="F:penicillin binding"/>
    <property type="evidence" value="ECO:0007669"/>
    <property type="project" value="InterPro"/>
</dbReference>
<dbReference type="RefSeq" id="WP_284589306.1">
    <property type="nucleotide sequence ID" value="NZ_JASNUC010000019.1"/>
</dbReference>
<dbReference type="Proteomes" id="UP001224412">
    <property type="component" value="Unassembled WGS sequence"/>
</dbReference>
<dbReference type="InterPro" id="IPR050515">
    <property type="entry name" value="Beta-lactam/transpept"/>
</dbReference>
<proteinExistence type="predicted"/>
<name>A0AAP4BPM7_9CORY</name>
<evidence type="ECO:0000259" key="1">
    <source>
        <dbReference type="Pfam" id="PF00905"/>
    </source>
</evidence>
<dbReference type="InterPro" id="IPR054120">
    <property type="entry name" value="PBPA_dimer"/>
</dbReference>
<evidence type="ECO:0000313" key="4">
    <source>
        <dbReference type="Proteomes" id="UP001224412"/>
    </source>
</evidence>
<sequence>MNRSIRLVAVFAIILTIILLVNLTIVQAFQEDKYANHPANQRGFYDSQTIARGQISAGGQVLAESLPNADETYSRNYPTNPPAFSNIVGYLSNQFGASQLEQSHNEILNGTDPSLLSTNWRDVITGKQPNGANLELTINPEMQQFAYQQLAELGYQGASVAIQPSTGAVKAMASTPSFDQNALLGDGAENSWAELTSTDGNPLLNHATQETLPPGSIFKIITTAAGIEAGYGPESTLTGAPSITLPNTTTELTNYAGQACAGSDAVSLLTAFQYSCNTAFVEMGIDIGDEALRNTAHAFGVGENYDLGIPTSPGALGDLPDPAALGQSSIGQRDVTMSALQAAVMAATIANNGERMKPYVVDKITSSNLRDITTTKPHSLNRAIPEETAATIEQMMLASEQHTLGASAPDVASKTGTAEHAEGSAPHTWYVAYLPDADLAVAVVVKNGGGQGEGATGGSVAAPLGRALLDFGRGQ</sequence>
<dbReference type="EMBL" id="JASNVH010000007">
    <property type="protein sequence ID" value="MDK4306949.1"/>
    <property type="molecule type" value="Genomic_DNA"/>
</dbReference>
<dbReference type="GO" id="GO:0005886">
    <property type="term" value="C:plasma membrane"/>
    <property type="evidence" value="ECO:0007669"/>
    <property type="project" value="TreeGrafter"/>
</dbReference>
<dbReference type="InterPro" id="IPR012338">
    <property type="entry name" value="Beta-lactam/transpept-like"/>
</dbReference>
<dbReference type="SUPFAM" id="SSF56601">
    <property type="entry name" value="beta-lactamase/transpeptidase-like"/>
    <property type="match status" value="1"/>
</dbReference>
<evidence type="ECO:0000259" key="2">
    <source>
        <dbReference type="Pfam" id="PF21922"/>
    </source>
</evidence>
<protein>
    <submittedName>
        <fullName evidence="3">Penicillin-binding transpeptidase domain-containing protein</fullName>
    </submittedName>
</protein>
<dbReference type="AlphaFoldDB" id="A0AAP4BPM7"/>
<gene>
    <name evidence="3" type="ORF">QPX42_05210</name>
</gene>
<reference evidence="3" key="1">
    <citation type="submission" date="2023-05" db="EMBL/GenBank/DDBJ databases">
        <title>Metabolic capabilities are highly conserved among human nasal-associated Corynebacterium species in pangenomic analyses.</title>
        <authorList>
            <person name="Tran T.H."/>
            <person name="Roberts A.Q."/>
            <person name="Escapa I.F."/>
            <person name="Gao W."/>
            <person name="Conlan S."/>
            <person name="Kong H."/>
            <person name="Segre J.A."/>
            <person name="Kelly M.S."/>
            <person name="Lemon K.P."/>
        </authorList>
    </citation>
    <scope>NUCLEOTIDE SEQUENCE</scope>
    <source>
        <strain evidence="3">KPL2773</strain>
    </source>
</reference>
<dbReference type="PANTHER" id="PTHR30627">
    <property type="entry name" value="PEPTIDOGLYCAN D,D-TRANSPEPTIDASE"/>
    <property type="match status" value="1"/>
</dbReference>
<accession>A0AAP4BPM7</accession>
<feature type="domain" description="Penicillin binding protein A dimerisation" evidence="2">
    <location>
        <begin position="52"/>
        <end position="133"/>
    </location>
</feature>
<comment type="caution">
    <text evidence="3">The sequence shown here is derived from an EMBL/GenBank/DDBJ whole genome shotgun (WGS) entry which is preliminary data.</text>
</comment>
<dbReference type="Pfam" id="PF00905">
    <property type="entry name" value="Transpeptidase"/>
    <property type="match status" value="1"/>
</dbReference>
<organism evidence="3 4">
    <name type="scientific">Corynebacterium pseudodiphtheriticum</name>
    <dbReference type="NCBI Taxonomy" id="37637"/>
    <lineage>
        <taxon>Bacteria</taxon>
        <taxon>Bacillati</taxon>
        <taxon>Actinomycetota</taxon>
        <taxon>Actinomycetes</taxon>
        <taxon>Mycobacteriales</taxon>
        <taxon>Corynebacteriaceae</taxon>
        <taxon>Corynebacterium</taxon>
    </lineage>
</organism>
<dbReference type="Pfam" id="PF21922">
    <property type="entry name" value="PBP_dimer_2"/>
    <property type="match status" value="1"/>
</dbReference>
<dbReference type="Gene3D" id="3.90.1310.10">
    <property type="entry name" value="Penicillin-binding protein 2a (Domain 2)"/>
    <property type="match status" value="1"/>
</dbReference>
<dbReference type="InterPro" id="IPR001460">
    <property type="entry name" value="PCN-bd_Tpept"/>
</dbReference>
<evidence type="ECO:0000313" key="3">
    <source>
        <dbReference type="EMBL" id="MDK4306949.1"/>
    </source>
</evidence>
<dbReference type="GO" id="GO:0071972">
    <property type="term" value="F:peptidoglycan L,D-transpeptidase activity"/>
    <property type="evidence" value="ECO:0007669"/>
    <property type="project" value="TreeGrafter"/>
</dbReference>